<keyword evidence="1" id="KW-0175">Coiled coil</keyword>
<dbReference type="Gramene" id="TraesCS7D03G0308400.1">
    <property type="protein sequence ID" value="TraesCS7D03G0308400.1.CDS"/>
    <property type="gene ID" value="TraesCS7D03G0308400"/>
</dbReference>
<dbReference type="OrthoDB" id="671678at2759"/>
<feature type="coiled-coil region" evidence="1">
    <location>
        <begin position="265"/>
        <end position="294"/>
    </location>
</feature>
<organism evidence="3">
    <name type="scientific">Triticum aestivum</name>
    <name type="common">Wheat</name>
    <dbReference type="NCBI Taxonomy" id="4565"/>
    <lineage>
        <taxon>Eukaryota</taxon>
        <taxon>Viridiplantae</taxon>
        <taxon>Streptophyta</taxon>
        <taxon>Embryophyta</taxon>
        <taxon>Tracheophyta</taxon>
        <taxon>Spermatophyta</taxon>
        <taxon>Magnoliopsida</taxon>
        <taxon>Liliopsida</taxon>
        <taxon>Poales</taxon>
        <taxon>Poaceae</taxon>
        <taxon>BOP clade</taxon>
        <taxon>Pooideae</taxon>
        <taxon>Triticodae</taxon>
        <taxon>Triticeae</taxon>
        <taxon>Triticinae</taxon>
        <taxon>Triticum</taxon>
    </lineage>
</organism>
<dbReference type="STRING" id="4565.A0A3B6TKM5"/>
<name>A0A3B6TKM5_WHEAT</name>
<dbReference type="OMA" id="HIVCYAI"/>
<dbReference type="EnsemblPlants" id="TraesCS7D02G137700.2">
    <property type="protein sequence ID" value="TraesCS7D02G137700.2"/>
    <property type="gene ID" value="TraesCS7D02G137700"/>
</dbReference>
<feature type="compositionally biased region" description="Low complexity" evidence="2">
    <location>
        <begin position="19"/>
        <end position="29"/>
    </location>
</feature>
<dbReference type="Gramene" id="TraesNOR7D03G04365700.2">
    <property type="protein sequence ID" value="TraesNOR7D03G04365700.2"/>
    <property type="gene ID" value="TraesNOR7D03G04365700"/>
</dbReference>
<reference evidence="3" key="2">
    <citation type="submission" date="2018-10" db="UniProtKB">
        <authorList>
            <consortium name="EnsemblPlants"/>
        </authorList>
    </citation>
    <scope>IDENTIFICATION</scope>
</reference>
<evidence type="ECO:0000313" key="3">
    <source>
        <dbReference type="EnsemblPlants" id="TraesCS7D02G137700.2"/>
    </source>
</evidence>
<feature type="compositionally biased region" description="Low complexity" evidence="2">
    <location>
        <begin position="1"/>
        <end position="11"/>
    </location>
</feature>
<proteinExistence type="predicted"/>
<evidence type="ECO:0000256" key="2">
    <source>
        <dbReference type="SAM" id="MobiDB-lite"/>
    </source>
</evidence>
<dbReference type="AlphaFoldDB" id="A0A3B6TKM5"/>
<evidence type="ECO:0000313" key="4">
    <source>
        <dbReference type="Proteomes" id="UP000019116"/>
    </source>
</evidence>
<evidence type="ECO:0000256" key="1">
    <source>
        <dbReference type="SAM" id="Coils"/>
    </source>
</evidence>
<reference evidence="3" key="1">
    <citation type="submission" date="2018-08" db="EMBL/GenBank/DDBJ databases">
        <authorList>
            <person name="Rossello M."/>
        </authorList>
    </citation>
    <scope>NUCLEOTIDE SEQUENCE [LARGE SCALE GENOMIC DNA]</scope>
    <source>
        <strain evidence="3">cv. Chinese Spring</strain>
    </source>
</reference>
<feature type="region of interest" description="Disordered" evidence="2">
    <location>
        <begin position="1"/>
        <end position="29"/>
    </location>
</feature>
<dbReference type="Gramene" id="TraesCS7D02G137700.2">
    <property type="protein sequence ID" value="TraesCS7D02G137700.2"/>
    <property type="gene ID" value="TraesCS7D02G137700"/>
</dbReference>
<keyword evidence="4" id="KW-1185">Reference proteome</keyword>
<sequence length="343" mass="37106">MPSSPSPVVVLSDDESGDDGAASGALSRSAADRIASTLTTQAAVDALCKNRDVPRKFAARPAGAPPPPQPSPRSTVAKGMDPPARDMTDSMPAEKTAAPAARTGQVKREAHGDTLPLSGKKRRREEVTATDGHDGAAPVSNPRAPPGFDPRSPHSAVPDTLDWKAVQKILEGLVTPSRECHFAASKPSDLLASSYVAVLQVHFQTNRSSVGACLDQHHIVCYAIRRQQWRVQAANYATFSTSYALELDEKVLACERDNLALWEQVEKEKAARQAAEAELEKVKAELESAEATAVQQFLGSEEYTRRLAEHALPAYLRGAEEMRRVVLRHYPHVDAGKLELPLD</sequence>
<protein>
    <submittedName>
        <fullName evidence="3">Uncharacterized protein</fullName>
    </submittedName>
</protein>
<gene>
    <name evidence="3" type="primary">LOC123167248</name>
</gene>
<dbReference type="SMR" id="A0A3B6TKM5"/>
<accession>A0A3B6TKM5</accession>
<dbReference type="Proteomes" id="UP000019116">
    <property type="component" value="Chromosome 7D"/>
</dbReference>
<feature type="compositionally biased region" description="Basic and acidic residues" evidence="2">
    <location>
        <begin position="124"/>
        <end position="134"/>
    </location>
</feature>
<feature type="region of interest" description="Disordered" evidence="2">
    <location>
        <begin position="55"/>
        <end position="158"/>
    </location>
</feature>